<name>A0AAW8R8X8_CARDV</name>
<dbReference type="Pfam" id="PF14501">
    <property type="entry name" value="HATPase_c_5"/>
    <property type="match status" value="1"/>
</dbReference>
<feature type="transmembrane region" description="Helical" evidence="2">
    <location>
        <begin position="127"/>
        <end position="146"/>
    </location>
</feature>
<feature type="transmembrane region" description="Helical" evidence="2">
    <location>
        <begin position="192"/>
        <end position="214"/>
    </location>
</feature>
<evidence type="ECO:0000313" key="5">
    <source>
        <dbReference type="Proteomes" id="UP001249945"/>
    </source>
</evidence>
<gene>
    <name evidence="4" type="ORF">MX635_07525</name>
</gene>
<keyword evidence="1" id="KW-0175">Coiled coil</keyword>
<evidence type="ECO:0000313" key="4">
    <source>
        <dbReference type="EMBL" id="MDT1974241.1"/>
    </source>
</evidence>
<dbReference type="RefSeq" id="WP_311780444.1">
    <property type="nucleotide sequence ID" value="NZ_JALRMR010000007.1"/>
</dbReference>
<accession>A0AAW8R8X8</accession>
<feature type="coiled-coil region" evidence="1">
    <location>
        <begin position="216"/>
        <end position="243"/>
    </location>
</feature>
<dbReference type="GO" id="GO:0042802">
    <property type="term" value="F:identical protein binding"/>
    <property type="evidence" value="ECO:0007669"/>
    <property type="project" value="TreeGrafter"/>
</dbReference>
<feature type="transmembrane region" description="Helical" evidence="2">
    <location>
        <begin position="34"/>
        <end position="52"/>
    </location>
</feature>
<feature type="domain" description="Sensor histidine kinase NatK-like C-terminal" evidence="3">
    <location>
        <begin position="335"/>
        <end position="426"/>
    </location>
</feature>
<proteinExistence type="predicted"/>
<protein>
    <submittedName>
        <fullName evidence="4">GHKL domain-containing protein</fullName>
    </submittedName>
</protein>
<reference evidence="4" key="1">
    <citation type="submission" date="2022-04" db="EMBL/GenBank/DDBJ databases">
        <title>Draft genome sequences of lactic acid bacteria (LAB) strains involved in meat spoilage.</title>
        <authorList>
            <person name="Palevich N."/>
        </authorList>
    </citation>
    <scope>NUCLEOTIDE SEQUENCE</scope>
    <source>
        <strain evidence="4">9-14</strain>
    </source>
</reference>
<dbReference type="InterPro" id="IPR036890">
    <property type="entry name" value="HATPase_C_sf"/>
</dbReference>
<evidence type="ECO:0000256" key="2">
    <source>
        <dbReference type="SAM" id="Phobius"/>
    </source>
</evidence>
<dbReference type="AlphaFoldDB" id="A0AAW8R8X8"/>
<keyword evidence="2" id="KW-0812">Transmembrane</keyword>
<organism evidence="4 5">
    <name type="scientific">Carnobacterium divergens</name>
    <name type="common">Lactobacillus divergens</name>
    <dbReference type="NCBI Taxonomy" id="2748"/>
    <lineage>
        <taxon>Bacteria</taxon>
        <taxon>Bacillati</taxon>
        <taxon>Bacillota</taxon>
        <taxon>Bacilli</taxon>
        <taxon>Lactobacillales</taxon>
        <taxon>Carnobacteriaceae</taxon>
        <taxon>Carnobacterium</taxon>
    </lineage>
</organism>
<feature type="transmembrane region" description="Helical" evidence="2">
    <location>
        <begin position="6"/>
        <end position="22"/>
    </location>
</feature>
<evidence type="ECO:0000259" key="3">
    <source>
        <dbReference type="Pfam" id="PF14501"/>
    </source>
</evidence>
<evidence type="ECO:0000256" key="1">
    <source>
        <dbReference type="SAM" id="Coils"/>
    </source>
</evidence>
<dbReference type="InterPro" id="IPR032834">
    <property type="entry name" value="NatK-like_C"/>
</dbReference>
<feature type="transmembrane region" description="Helical" evidence="2">
    <location>
        <begin position="86"/>
        <end position="107"/>
    </location>
</feature>
<dbReference type="SUPFAM" id="SSF55874">
    <property type="entry name" value="ATPase domain of HSP90 chaperone/DNA topoisomerase II/histidine kinase"/>
    <property type="match status" value="1"/>
</dbReference>
<dbReference type="PANTHER" id="PTHR40448:SF1">
    <property type="entry name" value="TWO-COMPONENT SENSOR HISTIDINE KINASE"/>
    <property type="match status" value="1"/>
</dbReference>
<keyword evidence="2" id="KW-0472">Membrane</keyword>
<sequence length="440" mass="50968">MIATIHTLTLLIDAVLINYVFFTKSNSIEENRSIKFNIFILSTIILSLPLRMFLPDPLVPILNLFFSISVMTLISEKYKIPLKNSIFWVFILLVTFLLSEAITFFFINKILQIKNYDQNNILLVTTVTFFTVIIKIFFSLILVNFTRKKITSHIENNVSSLIALTLIPFTSIIILCIFLLVNVNLLTNTNNILINITITIGIFFINICSLYLHFSLSKHYENLIQTQAQNEKLKVELKVIEQLKSSETQLRTMRHDLRNQFVVLLGLIKNNEINQAEKYLNSSLTKLNNTVTFYTNNYILNFLINNKKLIADKYDINFIIDILLPERIKLDNEILAIIVGNLLDNALEASIRVKDNSNKKIELHIKEFKGNVLIEVSNIFDCNEIKTRKKRQSDGLGIQSIQHVINKYNGIYEQWVLNDLYTVSIILLNIYNGVENYEKE</sequence>
<dbReference type="EMBL" id="JALRMR010000007">
    <property type="protein sequence ID" value="MDT1974241.1"/>
    <property type="molecule type" value="Genomic_DNA"/>
</dbReference>
<keyword evidence="2" id="KW-1133">Transmembrane helix</keyword>
<dbReference type="Proteomes" id="UP001249945">
    <property type="component" value="Unassembled WGS sequence"/>
</dbReference>
<dbReference type="PANTHER" id="PTHR40448">
    <property type="entry name" value="TWO-COMPONENT SENSOR HISTIDINE KINASE"/>
    <property type="match status" value="1"/>
</dbReference>
<comment type="caution">
    <text evidence="4">The sequence shown here is derived from an EMBL/GenBank/DDBJ whole genome shotgun (WGS) entry which is preliminary data.</text>
</comment>
<feature type="transmembrane region" description="Helical" evidence="2">
    <location>
        <begin position="158"/>
        <end position="180"/>
    </location>
</feature>